<feature type="compositionally biased region" description="Polar residues" evidence="1">
    <location>
        <begin position="211"/>
        <end position="225"/>
    </location>
</feature>
<evidence type="ECO:0000313" key="3">
    <source>
        <dbReference type="Proteomes" id="UP000193986"/>
    </source>
</evidence>
<feature type="compositionally biased region" description="Low complexity" evidence="1">
    <location>
        <begin position="322"/>
        <end position="351"/>
    </location>
</feature>
<evidence type="ECO:0000313" key="2">
    <source>
        <dbReference type="EMBL" id="ORY31250.1"/>
    </source>
</evidence>
<feature type="compositionally biased region" description="Low complexity" evidence="1">
    <location>
        <begin position="197"/>
        <end position="210"/>
    </location>
</feature>
<feature type="region of interest" description="Disordered" evidence="1">
    <location>
        <begin position="1"/>
        <end position="31"/>
    </location>
</feature>
<comment type="caution">
    <text evidence="2">The sequence shown here is derived from an EMBL/GenBank/DDBJ whole genome shotgun (WGS) entry which is preliminary data.</text>
</comment>
<feature type="region of interest" description="Disordered" evidence="1">
    <location>
        <begin position="278"/>
        <end position="297"/>
    </location>
</feature>
<organism evidence="2 3">
    <name type="scientific">Naematelia encephala</name>
    <dbReference type="NCBI Taxonomy" id="71784"/>
    <lineage>
        <taxon>Eukaryota</taxon>
        <taxon>Fungi</taxon>
        <taxon>Dikarya</taxon>
        <taxon>Basidiomycota</taxon>
        <taxon>Agaricomycotina</taxon>
        <taxon>Tremellomycetes</taxon>
        <taxon>Tremellales</taxon>
        <taxon>Naemateliaceae</taxon>
        <taxon>Naematelia</taxon>
    </lineage>
</organism>
<reference evidence="2 3" key="1">
    <citation type="submission" date="2016-07" db="EMBL/GenBank/DDBJ databases">
        <title>Pervasive Adenine N6-methylation of Active Genes in Fungi.</title>
        <authorList>
            <consortium name="DOE Joint Genome Institute"/>
            <person name="Mondo S.J."/>
            <person name="Dannebaum R.O."/>
            <person name="Kuo R.C."/>
            <person name="Labutti K."/>
            <person name="Haridas S."/>
            <person name="Kuo A."/>
            <person name="Salamov A."/>
            <person name="Ahrendt S.R."/>
            <person name="Lipzen A."/>
            <person name="Sullivan W."/>
            <person name="Andreopoulos W.B."/>
            <person name="Clum A."/>
            <person name="Lindquist E."/>
            <person name="Daum C."/>
            <person name="Ramamoorthy G.K."/>
            <person name="Gryganskyi A."/>
            <person name="Culley D."/>
            <person name="Magnuson J.K."/>
            <person name="James T.Y."/>
            <person name="O'Malley M.A."/>
            <person name="Stajich J.E."/>
            <person name="Spatafora J.W."/>
            <person name="Visel A."/>
            <person name="Grigoriev I.V."/>
        </authorList>
    </citation>
    <scope>NUCLEOTIDE SEQUENCE [LARGE SCALE GENOMIC DNA]</scope>
    <source>
        <strain evidence="2 3">68-887.2</strain>
    </source>
</reference>
<protein>
    <submittedName>
        <fullName evidence="2">Uncharacterized protein</fullName>
    </submittedName>
</protein>
<evidence type="ECO:0000256" key="1">
    <source>
        <dbReference type="SAM" id="MobiDB-lite"/>
    </source>
</evidence>
<feature type="region of interest" description="Disordered" evidence="1">
    <location>
        <begin position="303"/>
        <end position="357"/>
    </location>
</feature>
<dbReference type="AlphaFoldDB" id="A0A1Y2B9S4"/>
<name>A0A1Y2B9S4_9TREE</name>
<feature type="region of interest" description="Disordered" evidence="1">
    <location>
        <begin position="180"/>
        <end position="252"/>
    </location>
</feature>
<feature type="compositionally biased region" description="Polar residues" evidence="1">
    <location>
        <begin position="180"/>
        <end position="190"/>
    </location>
</feature>
<feature type="region of interest" description="Disordered" evidence="1">
    <location>
        <begin position="137"/>
        <end position="163"/>
    </location>
</feature>
<sequence>MNSTTSPDTAPWHQDPLTYPGDSSQFPSRDPYSYSYSLPYHQYSHPYPYPYPYPHPHPQQPGTASASTASYIYNTLGNGRQHPPIQYGQPILSLPPSYDPAQASASFHGYPANEYLSIPTLQGYSSYNDRHIPQRPELIWNGHPPQPGATTDGGPVPAPTSSLPFYDRHVQLERQSTQPIVDNHNPTNQPHHPIHPSSQSWTSSRSGTKSPQTTSENASHDNTQLAGDRADTGVLPSHTKLTASTGSMHHYPASPGIETNSFAVPAVPREFVSQFLSDSTLSQSSEPSTGATYSHLGETAPLPIEGLRSYDSPPWPYSDQTPRSPDSPSTMSSGSPQSAKQGTQTTGQSTGRLPPYWRESRTLFRRKDGHTVTFAQIVLDLGNSLSNTTHREDSIRKTLADFFGCDTALGDLTEVYNTVAAHPDVWWFQLYSEALSSYNVTMKARYEAGDTRTFVTVKWP</sequence>
<dbReference type="Proteomes" id="UP000193986">
    <property type="component" value="Unassembled WGS sequence"/>
</dbReference>
<proteinExistence type="predicted"/>
<feature type="compositionally biased region" description="Polar residues" evidence="1">
    <location>
        <begin position="278"/>
        <end position="292"/>
    </location>
</feature>
<gene>
    <name evidence="2" type="ORF">BCR39DRAFT_558277</name>
</gene>
<keyword evidence="3" id="KW-1185">Reference proteome</keyword>
<accession>A0A1Y2B9S4</accession>
<dbReference type="EMBL" id="MCFC01000016">
    <property type="protein sequence ID" value="ORY31250.1"/>
    <property type="molecule type" value="Genomic_DNA"/>
</dbReference>
<dbReference type="InParanoid" id="A0A1Y2B9S4"/>